<name>A0LK45_SYNFM</name>
<dbReference type="AlphaFoldDB" id="A0LK45"/>
<keyword evidence="2" id="KW-1185">Reference proteome</keyword>
<dbReference type="InParanoid" id="A0LK45"/>
<evidence type="ECO:0000313" key="1">
    <source>
        <dbReference type="EMBL" id="ABK17797.1"/>
    </source>
</evidence>
<organism evidence="1 2">
    <name type="scientific">Syntrophobacter fumaroxidans (strain DSM 10017 / MPOB)</name>
    <dbReference type="NCBI Taxonomy" id="335543"/>
    <lineage>
        <taxon>Bacteria</taxon>
        <taxon>Pseudomonadati</taxon>
        <taxon>Thermodesulfobacteriota</taxon>
        <taxon>Syntrophobacteria</taxon>
        <taxon>Syntrophobacterales</taxon>
        <taxon>Syntrophobacteraceae</taxon>
        <taxon>Syntrophobacter</taxon>
    </lineage>
</organism>
<dbReference type="RefSeq" id="WP_011698966.1">
    <property type="nucleotide sequence ID" value="NC_008554.1"/>
</dbReference>
<dbReference type="HOGENOM" id="CLU_2467904_0_0_7"/>
<sequence>MAEAFDLAKMLEEIMDDEKISVSKGTRISRDEIRKMLLERRKHFAGQSRRSARLPLGEALEREGLITGEELNRVTIADEDSVQSSVGS</sequence>
<evidence type="ECO:0000313" key="2">
    <source>
        <dbReference type="Proteomes" id="UP000001784"/>
    </source>
</evidence>
<protein>
    <submittedName>
        <fullName evidence="1">Uncharacterized protein</fullName>
    </submittedName>
</protein>
<dbReference type="EMBL" id="CP000478">
    <property type="protein sequence ID" value="ABK17797.1"/>
    <property type="molecule type" value="Genomic_DNA"/>
</dbReference>
<gene>
    <name evidence="1" type="ordered locus">Sfum_2114</name>
</gene>
<reference evidence="1 2" key="1">
    <citation type="submission" date="2006-10" db="EMBL/GenBank/DDBJ databases">
        <title>Complete sequence of Syntrophobacter fumaroxidans MPOB.</title>
        <authorList>
            <consortium name="US DOE Joint Genome Institute"/>
            <person name="Copeland A."/>
            <person name="Lucas S."/>
            <person name="Lapidus A."/>
            <person name="Barry K."/>
            <person name="Detter J.C."/>
            <person name="Glavina del Rio T."/>
            <person name="Hammon N."/>
            <person name="Israni S."/>
            <person name="Pitluck S."/>
            <person name="Goltsman E.G."/>
            <person name="Martinez M."/>
            <person name="Schmutz J."/>
            <person name="Larimer F."/>
            <person name="Land M."/>
            <person name="Hauser L."/>
            <person name="Kyrpides N."/>
            <person name="Kim E."/>
            <person name="Boone D.R."/>
            <person name="Brockman F."/>
            <person name="Culley D."/>
            <person name="Ferry J."/>
            <person name="Gunsalus R."/>
            <person name="McInerney M.J."/>
            <person name="Morrison M."/>
            <person name="Plugge C."/>
            <person name="Rohlin L."/>
            <person name="Scholten J."/>
            <person name="Sieber J."/>
            <person name="Stams A.J.M."/>
            <person name="Worm P."/>
            <person name="Henstra A.M."/>
            <person name="Richardson P."/>
        </authorList>
    </citation>
    <scope>NUCLEOTIDE SEQUENCE [LARGE SCALE GENOMIC DNA]</scope>
    <source>
        <strain evidence="2">DSM 10017 / MPOB</strain>
    </source>
</reference>
<proteinExistence type="predicted"/>
<dbReference type="KEGG" id="sfu:Sfum_2114"/>
<dbReference type="Proteomes" id="UP000001784">
    <property type="component" value="Chromosome"/>
</dbReference>
<accession>A0LK45</accession>